<reference evidence="1 2" key="1">
    <citation type="submission" date="2016-03" db="EMBL/GenBank/DDBJ databases">
        <title>Comparative genomics of human isolates of Fusobacterium necrophorum.</title>
        <authorList>
            <person name="Jensen A."/>
            <person name="Bank S."/>
            <person name="Andersen P.S."/>
            <person name="Kristensen L.H."/>
            <person name="Prag J."/>
        </authorList>
    </citation>
    <scope>NUCLEOTIDE SEQUENCE [LARGE SCALE GENOMIC DNA]</scope>
    <source>
        <strain evidence="1 2">LS_1264</strain>
    </source>
</reference>
<sequence length="306" mass="33621">MFKKETHREPLGGRGNFDRVVTAGFGTPYARPTLTAWTTLGFAPNGLDLVSSPSIAVGIDKNGYLVPAGTKSGNNGKGADEKELVVPFGVIAQCLRSTKTLAATLSTDGSGKDTHLIHFPGVNVCNGQMTGMDDLHGLTPTVFQNRELFQRGYAFDTKKTGYCEILDFKVGDLLRPIHEDELAELINQDVILPLFGEKKTNCPKTKAYFAGMPVKHNGKITGKDTEAEEVNKQEFIIGRVAAVQDARTWNNYIYAGNDCFDYHIQGRDTLGASENVWNSIEPAFDSKTKKLKENFKAIAVEFYVNM</sequence>
<accession>A0A162J8C8</accession>
<protein>
    <submittedName>
        <fullName evidence="1">Uncharacterized protein</fullName>
    </submittedName>
</protein>
<organism evidence="1 2">
    <name type="scientific">Fusobacterium necrophorum subsp. funduliforme</name>
    <dbReference type="NCBI Taxonomy" id="143387"/>
    <lineage>
        <taxon>Bacteria</taxon>
        <taxon>Fusobacteriati</taxon>
        <taxon>Fusobacteriota</taxon>
        <taxon>Fusobacteriia</taxon>
        <taxon>Fusobacteriales</taxon>
        <taxon>Fusobacteriaceae</taxon>
        <taxon>Fusobacterium</taxon>
    </lineage>
</organism>
<dbReference type="AlphaFoldDB" id="A0A162J8C8"/>
<dbReference type="RefSeq" id="WP_062680887.1">
    <property type="nucleotide sequence ID" value="NZ_LVEA01000001.1"/>
</dbReference>
<gene>
    <name evidence="1" type="ORF">A2J07_00895</name>
</gene>
<name>A0A162J8C8_9FUSO</name>
<dbReference type="EMBL" id="LVEA01000001">
    <property type="protein sequence ID" value="KYL05326.1"/>
    <property type="molecule type" value="Genomic_DNA"/>
</dbReference>
<dbReference type="Proteomes" id="UP000075816">
    <property type="component" value="Unassembled WGS sequence"/>
</dbReference>
<comment type="caution">
    <text evidence="1">The sequence shown here is derived from an EMBL/GenBank/DDBJ whole genome shotgun (WGS) entry which is preliminary data.</text>
</comment>
<evidence type="ECO:0000313" key="1">
    <source>
        <dbReference type="EMBL" id="KYL05326.1"/>
    </source>
</evidence>
<evidence type="ECO:0000313" key="2">
    <source>
        <dbReference type="Proteomes" id="UP000075816"/>
    </source>
</evidence>
<proteinExistence type="predicted"/>